<dbReference type="AlphaFoldDB" id="A0A1M4VZI0"/>
<dbReference type="EMBL" id="FQUO01000002">
    <property type="protein sequence ID" value="SHE74305.1"/>
    <property type="molecule type" value="Genomic_DNA"/>
</dbReference>
<dbReference type="Proteomes" id="UP000184368">
    <property type="component" value="Unassembled WGS sequence"/>
</dbReference>
<sequence>MVPIGTEVILNQDILQEDDRKQNFFIYEKYINAKTAGKVKSHEPNGQIWVTFPGNHLLLWEHNIIPVN</sequence>
<evidence type="ECO:0000313" key="2">
    <source>
        <dbReference type="Proteomes" id="UP000184368"/>
    </source>
</evidence>
<protein>
    <submittedName>
        <fullName evidence="1">Uncharacterized protein</fullName>
    </submittedName>
</protein>
<proteinExistence type="predicted"/>
<accession>A0A1M4VZI0</accession>
<gene>
    <name evidence="1" type="ORF">SAMN05444008_102433</name>
</gene>
<organism evidence="1 2">
    <name type="scientific">Cnuella takakiae</name>
    <dbReference type="NCBI Taxonomy" id="1302690"/>
    <lineage>
        <taxon>Bacteria</taxon>
        <taxon>Pseudomonadati</taxon>
        <taxon>Bacteroidota</taxon>
        <taxon>Chitinophagia</taxon>
        <taxon>Chitinophagales</taxon>
        <taxon>Chitinophagaceae</taxon>
        <taxon>Cnuella</taxon>
    </lineage>
</organism>
<reference evidence="1 2" key="1">
    <citation type="submission" date="2016-11" db="EMBL/GenBank/DDBJ databases">
        <authorList>
            <person name="Jaros S."/>
            <person name="Januszkiewicz K."/>
            <person name="Wedrychowicz H."/>
        </authorList>
    </citation>
    <scope>NUCLEOTIDE SEQUENCE [LARGE SCALE GENOMIC DNA]</scope>
    <source>
        <strain evidence="1 2">DSM 26897</strain>
    </source>
</reference>
<name>A0A1M4VZI0_9BACT</name>
<dbReference type="STRING" id="1302690.BUE76_11590"/>
<evidence type="ECO:0000313" key="1">
    <source>
        <dbReference type="EMBL" id="SHE74305.1"/>
    </source>
</evidence>
<keyword evidence="2" id="KW-1185">Reference proteome</keyword>
<dbReference type="RefSeq" id="WP_073040241.1">
    <property type="nucleotide sequence ID" value="NZ_FQUO01000002.1"/>
</dbReference>